<organism evidence="6 7">
    <name type="scientific">Pseudoalteromonas lipolytica</name>
    <dbReference type="NCBI Taxonomy" id="570156"/>
    <lineage>
        <taxon>Bacteria</taxon>
        <taxon>Pseudomonadati</taxon>
        <taxon>Pseudomonadota</taxon>
        <taxon>Gammaproteobacteria</taxon>
        <taxon>Alteromonadales</taxon>
        <taxon>Pseudoalteromonadaceae</taxon>
        <taxon>Pseudoalteromonas</taxon>
    </lineage>
</organism>
<protein>
    <submittedName>
        <fullName evidence="6">EAL domain-containing protein</fullName>
    </submittedName>
</protein>
<dbReference type="SMART" id="SM00091">
    <property type="entry name" value="PAS"/>
    <property type="match status" value="1"/>
</dbReference>
<evidence type="ECO:0000259" key="3">
    <source>
        <dbReference type="PROSITE" id="PS50112"/>
    </source>
</evidence>
<evidence type="ECO:0000313" key="6">
    <source>
        <dbReference type="EMBL" id="MEJ6496186.1"/>
    </source>
</evidence>
<keyword evidence="1" id="KW-0472">Membrane</keyword>
<dbReference type="InterPro" id="IPR043128">
    <property type="entry name" value="Rev_trsase/Diguanyl_cyclase"/>
</dbReference>
<dbReference type="NCBIfam" id="TIGR00229">
    <property type="entry name" value="sensory_box"/>
    <property type="match status" value="1"/>
</dbReference>
<dbReference type="CDD" id="cd00130">
    <property type="entry name" value="PAS"/>
    <property type="match status" value="1"/>
</dbReference>
<dbReference type="Pfam" id="PF00990">
    <property type="entry name" value="GGDEF"/>
    <property type="match status" value="1"/>
</dbReference>
<feature type="signal peptide" evidence="2">
    <location>
        <begin position="1"/>
        <end position="20"/>
    </location>
</feature>
<dbReference type="Gene3D" id="3.30.70.270">
    <property type="match status" value="1"/>
</dbReference>
<dbReference type="InterPro" id="IPR000014">
    <property type="entry name" value="PAS"/>
</dbReference>
<dbReference type="SMART" id="SM00267">
    <property type="entry name" value="GGDEF"/>
    <property type="match status" value="1"/>
</dbReference>
<feature type="domain" description="EAL" evidence="4">
    <location>
        <begin position="368"/>
        <end position="622"/>
    </location>
</feature>
<evidence type="ECO:0000259" key="4">
    <source>
        <dbReference type="PROSITE" id="PS50883"/>
    </source>
</evidence>
<dbReference type="PROSITE" id="PS50883">
    <property type="entry name" value="EAL"/>
    <property type="match status" value="1"/>
</dbReference>
<dbReference type="InterPro" id="IPR052155">
    <property type="entry name" value="Biofilm_reg_signaling"/>
</dbReference>
<dbReference type="PANTHER" id="PTHR44757">
    <property type="entry name" value="DIGUANYLATE CYCLASE DGCP"/>
    <property type="match status" value="1"/>
</dbReference>
<feature type="chain" id="PRO_5046513013" evidence="2">
    <location>
        <begin position="21"/>
        <end position="628"/>
    </location>
</feature>
<dbReference type="PANTHER" id="PTHR44757:SF2">
    <property type="entry name" value="BIOFILM ARCHITECTURE MAINTENANCE PROTEIN MBAA"/>
    <property type="match status" value="1"/>
</dbReference>
<keyword evidence="2" id="KW-0732">Signal</keyword>
<evidence type="ECO:0000256" key="2">
    <source>
        <dbReference type="SAM" id="SignalP"/>
    </source>
</evidence>
<gene>
    <name evidence="6" type="ORF">PQI24_09075</name>
</gene>
<dbReference type="Gene3D" id="3.30.450.20">
    <property type="entry name" value="PAS domain"/>
    <property type="match status" value="1"/>
</dbReference>
<reference evidence="6 7" key="1">
    <citation type="submission" date="2023-01" db="EMBL/GenBank/DDBJ databases">
        <title>Trichodesmium-associated heterotrophic epibiont bacteria.</title>
        <authorList>
            <person name="Cleveland C.S."/>
            <person name="Webb E.A."/>
        </authorList>
    </citation>
    <scope>NUCLEOTIDE SEQUENCE [LARGE SCALE GENOMIC DNA]</scope>
    <source>
        <strain evidence="6 7">USCH2</strain>
    </source>
</reference>
<dbReference type="InterPro" id="IPR029787">
    <property type="entry name" value="Nucleotide_cyclase"/>
</dbReference>
<keyword evidence="1" id="KW-1133">Transmembrane helix</keyword>
<dbReference type="PROSITE" id="PS50112">
    <property type="entry name" value="PAS"/>
    <property type="match status" value="1"/>
</dbReference>
<evidence type="ECO:0000313" key="7">
    <source>
        <dbReference type="Proteomes" id="UP001377972"/>
    </source>
</evidence>
<feature type="transmembrane region" description="Helical" evidence="1">
    <location>
        <begin position="30"/>
        <end position="57"/>
    </location>
</feature>
<keyword evidence="1" id="KW-0812">Transmembrane</keyword>
<evidence type="ECO:0000256" key="1">
    <source>
        <dbReference type="SAM" id="Phobius"/>
    </source>
</evidence>
<dbReference type="SMART" id="SM00052">
    <property type="entry name" value="EAL"/>
    <property type="match status" value="1"/>
</dbReference>
<feature type="domain" description="GGDEF" evidence="5">
    <location>
        <begin position="222"/>
        <end position="359"/>
    </location>
</feature>
<dbReference type="NCBIfam" id="TIGR00254">
    <property type="entry name" value="GGDEF"/>
    <property type="match status" value="1"/>
</dbReference>
<sequence>MRIFTLVCCIILLLQHFASAATVFTSNPPIALTSYVITAALTLLLLIAVVIIISIALQRKKQRLVFVDALLSKSKDAVWVTDDEFNIIEVNRTFSEISGFSEDDVIGKRFKAHTSNGRDQQLEAIIKQELINDGYWSGEIWNVRKNGKPYALDLSITKITTSRFFKKSVRYVGVFSDITARKNNERTMLKLTTKDTVTGLSNRAIFIESLEKAIKACNDTYPSLLIIFIDLDNFKKINDSLGHTVGDVLLKEVACRLTGALNSAFTIARLGADEFAILVPPYLYSGKTVFFAKKTADIVLQQFKTPFMLDGFETSLSACCGLAIYPDNAYNCENLMRSATSALNHAKKMGHNTYQFFDKDRHTLDPTELTKESALFRAINNNEFELYFQPKFDAQHNQLYGFEALVRWPQEDGSVINPDEFIPLAEQNGAIIPLTQLLMEQLLNQLAQWRKQNISFGNVAINISALHFQQSSLIETLVDNLAKFDVPAHCLELEITESAMMDNPEFAEQQMKRIKSLGVHIALDDFGTGHSSLSYLKRFPIDTLKVDKSFVKDIDKNDQDRNITATIVRLAKYLDINVVAEGVETEEQAYMLHIMGCHFQQGYYYCKPLKAEQVSEFINEKLKKQQSS</sequence>
<dbReference type="SUPFAM" id="SSF55785">
    <property type="entry name" value="PYP-like sensor domain (PAS domain)"/>
    <property type="match status" value="1"/>
</dbReference>
<dbReference type="InterPro" id="IPR035965">
    <property type="entry name" value="PAS-like_dom_sf"/>
</dbReference>
<dbReference type="RefSeq" id="WP_339980764.1">
    <property type="nucleotide sequence ID" value="NZ_JAQPZS010000006.1"/>
</dbReference>
<feature type="domain" description="PAS" evidence="3">
    <location>
        <begin position="70"/>
        <end position="108"/>
    </location>
</feature>
<keyword evidence="7" id="KW-1185">Reference proteome</keyword>
<dbReference type="CDD" id="cd01948">
    <property type="entry name" value="EAL"/>
    <property type="match status" value="1"/>
</dbReference>
<dbReference type="InterPro" id="IPR001633">
    <property type="entry name" value="EAL_dom"/>
</dbReference>
<accession>A0ABU8SU99</accession>
<dbReference type="InterPro" id="IPR035919">
    <property type="entry name" value="EAL_sf"/>
</dbReference>
<dbReference type="SUPFAM" id="SSF141868">
    <property type="entry name" value="EAL domain-like"/>
    <property type="match status" value="1"/>
</dbReference>
<dbReference type="Pfam" id="PF00563">
    <property type="entry name" value="EAL"/>
    <property type="match status" value="1"/>
</dbReference>
<dbReference type="PROSITE" id="PS50887">
    <property type="entry name" value="GGDEF"/>
    <property type="match status" value="1"/>
</dbReference>
<dbReference type="InterPro" id="IPR001610">
    <property type="entry name" value="PAC"/>
</dbReference>
<dbReference type="Gene3D" id="3.20.20.450">
    <property type="entry name" value="EAL domain"/>
    <property type="match status" value="1"/>
</dbReference>
<dbReference type="EMBL" id="JAQPZS010000006">
    <property type="protein sequence ID" value="MEJ6496186.1"/>
    <property type="molecule type" value="Genomic_DNA"/>
</dbReference>
<dbReference type="SUPFAM" id="SSF55073">
    <property type="entry name" value="Nucleotide cyclase"/>
    <property type="match status" value="1"/>
</dbReference>
<name>A0ABU8SU99_9GAMM</name>
<dbReference type="InterPro" id="IPR000160">
    <property type="entry name" value="GGDEF_dom"/>
</dbReference>
<dbReference type="CDD" id="cd01949">
    <property type="entry name" value="GGDEF"/>
    <property type="match status" value="1"/>
</dbReference>
<proteinExistence type="predicted"/>
<evidence type="ECO:0000259" key="5">
    <source>
        <dbReference type="PROSITE" id="PS50887"/>
    </source>
</evidence>
<dbReference type="Pfam" id="PF13426">
    <property type="entry name" value="PAS_9"/>
    <property type="match status" value="1"/>
</dbReference>
<comment type="caution">
    <text evidence="6">The sequence shown here is derived from an EMBL/GenBank/DDBJ whole genome shotgun (WGS) entry which is preliminary data.</text>
</comment>
<dbReference type="Proteomes" id="UP001377972">
    <property type="component" value="Unassembled WGS sequence"/>
</dbReference>
<dbReference type="SMART" id="SM00086">
    <property type="entry name" value="PAC"/>
    <property type="match status" value="1"/>
</dbReference>